<reference evidence="1 2" key="1">
    <citation type="submission" date="2020-02" db="EMBL/GenBank/DDBJ databases">
        <title>Newly sequenced genome of strain CSTR1 showed variability in Candidatus Kuenenia stuttgartiensis genomes.</title>
        <authorList>
            <person name="Ding C."/>
            <person name="Adrian L."/>
        </authorList>
    </citation>
    <scope>NUCLEOTIDE SEQUENCE [LARGE SCALE GENOMIC DNA]</scope>
    <source>
        <strain evidence="1 2">CSTR1</strain>
    </source>
</reference>
<name>A0A6G7GRL9_KUEST</name>
<sequence length="51" mass="6151">MSTKVKFNLEISICEPLQYKQNNCINYYIVSLRRSNLLFPKDLRLLRCRSQ</sequence>
<gene>
    <name evidence="1" type="ORF">KsCSTR_28490</name>
</gene>
<evidence type="ECO:0000313" key="1">
    <source>
        <dbReference type="EMBL" id="QII12228.1"/>
    </source>
</evidence>
<evidence type="ECO:0000313" key="2">
    <source>
        <dbReference type="Proteomes" id="UP000501926"/>
    </source>
</evidence>
<protein>
    <submittedName>
        <fullName evidence="1">Uncharacterized protein</fullName>
    </submittedName>
</protein>
<dbReference type="EMBL" id="CP049055">
    <property type="protein sequence ID" value="QII12228.1"/>
    <property type="molecule type" value="Genomic_DNA"/>
</dbReference>
<dbReference type="Proteomes" id="UP000501926">
    <property type="component" value="Chromosome"/>
</dbReference>
<proteinExistence type="predicted"/>
<dbReference type="AlphaFoldDB" id="A0A6G7GRL9"/>
<accession>A0A6G7GRL9</accession>
<organism evidence="1 2">
    <name type="scientific">Kuenenia stuttgartiensis</name>
    <dbReference type="NCBI Taxonomy" id="174633"/>
    <lineage>
        <taxon>Bacteria</taxon>
        <taxon>Pseudomonadati</taxon>
        <taxon>Planctomycetota</taxon>
        <taxon>Candidatus Brocadiia</taxon>
        <taxon>Candidatus Brocadiales</taxon>
        <taxon>Candidatus Brocadiaceae</taxon>
        <taxon>Candidatus Kuenenia</taxon>
    </lineage>
</organism>